<keyword evidence="5 12" id="KW-0547">Nucleotide-binding</keyword>
<proteinExistence type="inferred from homology"/>
<evidence type="ECO:0000256" key="9">
    <source>
        <dbReference type="ARBA" id="ARBA00032665"/>
    </source>
</evidence>
<dbReference type="CDD" id="cd07960">
    <property type="entry name" value="Anticodon_Ia_Ile_BEm"/>
    <property type="match status" value="1"/>
</dbReference>
<dbReference type="Gene3D" id="3.90.740.10">
    <property type="entry name" value="Valyl/Leucyl/Isoleucyl-tRNA synthetase, editing domain"/>
    <property type="match status" value="1"/>
</dbReference>
<dbReference type="EMBL" id="ML145100">
    <property type="protein sequence ID" value="TBU61075.1"/>
    <property type="molecule type" value="Genomic_DNA"/>
</dbReference>
<feature type="domain" description="Methionyl/Valyl/Leucyl/Isoleucyl-tRNA synthetase anticodon-binding" evidence="14">
    <location>
        <begin position="799"/>
        <end position="953"/>
    </location>
</feature>
<evidence type="ECO:0000256" key="4">
    <source>
        <dbReference type="ARBA" id="ARBA00022598"/>
    </source>
</evidence>
<dbReference type="Pfam" id="PF00133">
    <property type="entry name" value="tRNA-synt_1"/>
    <property type="match status" value="1"/>
</dbReference>
<keyword evidence="4 12" id="KW-0436">Ligase</keyword>
<dbReference type="GO" id="GO:0002161">
    <property type="term" value="F:aminoacyl-tRNA deacylase activity"/>
    <property type="evidence" value="ECO:0007669"/>
    <property type="project" value="InterPro"/>
</dbReference>
<dbReference type="PRINTS" id="PR00984">
    <property type="entry name" value="TRNASYNTHILE"/>
</dbReference>
<evidence type="ECO:0000313" key="15">
    <source>
        <dbReference type="EMBL" id="TBU61075.1"/>
    </source>
</evidence>
<evidence type="ECO:0000256" key="11">
    <source>
        <dbReference type="ARBA" id="ARBA00068280"/>
    </source>
</evidence>
<dbReference type="SUPFAM" id="SSF50677">
    <property type="entry name" value="ValRS/IleRS/LeuRS editing domain"/>
    <property type="match status" value="1"/>
</dbReference>
<dbReference type="NCBIfam" id="TIGR00392">
    <property type="entry name" value="ileS"/>
    <property type="match status" value="1"/>
</dbReference>
<evidence type="ECO:0000256" key="10">
    <source>
        <dbReference type="ARBA" id="ARBA00048359"/>
    </source>
</evidence>
<keyword evidence="7 12" id="KW-0648">Protein biosynthesis</keyword>
<evidence type="ECO:0000259" key="14">
    <source>
        <dbReference type="Pfam" id="PF08264"/>
    </source>
</evidence>
<dbReference type="GO" id="GO:0004822">
    <property type="term" value="F:isoleucine-tRNA ligase activity"/>
    <property type="evidence" value="ECO:0007669"/>
    <property type="project" value="UniProtKB-EC"/>
</dbReference>
<dbReference type="EC" id="6.1.1.5" evidence="3"/>
<sequence length="1069" mass="118020">MPRWSLLSPGPRLCSTRQWSRRCLSSRPLSQTAQDQQSAPRWADTLLLPKTSFPLYNDPSKDPSIKTKTTDGLYQWQSRHANGPLFVFLDGPPYANGDLHIGHALNKILKDVINRYHVSLGHRVHYHPGWDCHGLPIENKVLKQLGVDVNELTPSQVREEAEKCARKEVASQMAQFQEFGIMANWGPDTTYRTLDPEYGLRQLEIFKTMVEKGLIYRQHRPVHYSPSSRSALAEAELEYNDAHVSHSVYVTFPLDLTSNNTSEALRALIAGKEKVSLLVWTTTPWTLTANMAIAANTDMLYRVALIKGEDNSETVLIYATDREDALKSVSGLFASSLEPLGDISGSELVGAAYRPIFAPLHELSTTLPSLPIIASPHVTNDSGTGLVHCAPAHGAEDYAVMQTLGLITSAPIASSTASTPVPAPNSSREIVCHVNGLGQFTEDVADVIGKEAASELVAKDILSDGGRAIVALLTKIGALRKVQRFKHRYPYDWKTAKPVITLATSQWFANLDDIKDDAIAALQDVDFVPAISRNRLESFVRSRSEWCISRQRVWGVPIPALYHLPSNAAVLDSDSLTHILAVLRAHGPRYWWDGPVSAFVPLSRREGLTDAELDELWKKGTDTMDVWFDSGTAWSTLEDLYASQTQTGAKPSRTFGSDVCLEGTDQHRGWFQSLLLTSLGAATSEARKRTAPYSTLITHGMVLDEQGKKMSKSLGNVVSPLTVINGGAGKHDKAYGADILRLWVATVEFVKDMTIGPTVLQQCAETMRKIRNSSRFILGSLGDRPFEKKVERGELGLADRYVLHRLHKLDAVARAGYEAYNFPQVINELSYFANITLSSFYFDVNKDCLYADREDGIERRRVLTVLDQVLTTMTRVLAPVLPHLAEEIHQTLHGPDAPSVFVTRWTPLSDEFVDVQAEADMDKLFRIRSKVNSLLEQARKDGVVKSSLSADVAVSVSTAATSDVIDVLGREETTLKSLFGVSGVTLCDRNLDAAPAWQYRDTLEIDGASAADCSVLPDLMRCVGTEIEIAVRPAALEKCPRCWTYTRPAADELCGRCTEVARIQPVVSS</sequence>
<keyword evidence="6 12" id="KW-0067">ATP-binding</keyword>
<evidence type="ECO:0000256" key="1">
    <source>
        <dbReference type="ARBA" id="ARBA00004173"/>
    </source>
</evidence>
<dbReference type="AlphaFoldDB" id="A0A4Q9Q1W6"/>
<name>A0A4Q9Q1W6_9APHY</name>
<evidence type="ECO:0000256" key="12">
    <source>
        <dbReference type="RuleBase" id="RU363035"/>
    </source>
</evidence>
<dbReference type="GO" id="GO:0006428">
    <property type="term" value="P:isoleucyl-tRNA aminoacylation"/>
    <property type="evidence" value="ECO:0007669"/>
    <property type="project" value="InterPro"/>
</dbReference>
<evidence type="ECO:0000256" key="6">
    <source>
        <dbReference type="ARBA" id="ARBA00022840"/>
    </source>
</evidence>
<accession>A0A4Q9Q1W6</accession>
<reference evidence="15 16" key="1">
    <citation type="submission" date="2019-01" db="EMBL/GenBank/DDBJ databases">
        <title>Draft genome sequences of three monokaryotic isolates of the white-rot basidiomycete fungus Dichomitus squalens.</title>
        <authorList>
            <consortium name="DOE Joint Genome Institute"/>
            <person name="Lopez S.C."/>
            <person name="Andreopoulos B."/>
            <person name="Pangilinan J."/>
            <person name="Lipzen A."/>
            <person name="Riley R."/>
            <person name="Ahrendt S."/>
            <person name="Ng V."/>
            <person name="Barry K."/>
            <person name="Daum C."/>
            <person name="Grigoriev I.V."/>
            <person name="Hilden K.S."/>
            <person name="Makela M.R."/>
            <person name="de Vries R.P."/>
        </authorList>
    </citation>
    <scope>NUCLEOTIDE SEQUENCE [LARGE SCALE GENOMIC DNA]</scope>
    <source>
        <strain evidence="15 16">CBS 464.89</strain>
    </source>
</reference>
<comment type="subcellular location">
    <subcellularLocation>
        <location evidence="1">Mitochondrion</location>
    </subcellularLocation>
</comment>
<dbReference type="GO" id="GO:0005739">
    <property type="term" value="C:mitochondrion"/>
    <property type="evidence" value="ECO:0007669"/>
    <property type="project" value="UniProtKB-SubCell"/>
</dbReference>
<dbReference type="SUPFAM" id="SSF52374">
    <property type="entry name" value="Nucleotidylyl transferase"/>
    <property type="match status" value="1"/>
</dbReference>
<comment type="catalytic activity">
    <reaction evidence="10">
        <text>tRNA(Ile) + L-isoleucine + ATP = L-isoleucyl-tRNA(Ile) + AMP + diphosphate</text>
        <dbReference type="Rhea" id="RHEA:11060"/>
        <dbReference type="Rhea" id="RHEA-COMP:9666"/>
        <dbReference type="Rhea" id="RHEA-COMP:9695"/>
        <dbReference type="ChEBI" id="CHEBI:30616"/>
        <dbReference type="ChEBI" id="CHEBI:33019"/>
        <dbReference type="ChEBI" id="CHEBI:58045"/>
        <dbReference type="ChEBI" id="CHEBI:78442"/>
        <dbReference type="ChEBI" id="CHEBI:78528"/>
        <dbReference type="ChEBI" id="CHEBI:456215"/>
        <dbReference type="EC" id="6.1.1.5"/>
    </reaction>
</comment>
<dbReference type="InterPro" id="IPR009008">
    <property type="entry name" value="Val/Leu/Ile-tRNA-synth_edit"/>
</dbReference>
<keyword evidence="16" id="KW-1185">Reference proteome</keyword>
<evidence type="ECO:0000313" key="16">
    <source>
        <dbReference type="Proteomes" id="UP000292082"/>
    </source>
</evidence>
<dbReference type="PANTHER" id="PTHR42765:SF1">
    <property type="entry name" value="ISOLEUCINE--TRNA LIGASE, MITOCHONDRIAL"/>
    <property type="match status" value="1"/>
</dbReference>
<evidence type="ECO:0000256" key="7">
    <source>
        <dbReference type="ARBA" id="ARBA00022917"/>
    </source>
</evidence>
<dbReference type="FunFam" id="3.40.50.620:FF:000111">
    <property type="entry name" value="Mitochondrial isoleucyl-tRNA synthetase"/>
    <property type="match status" value="1"/>
</dbReference>
<dbReference type="InterPro" id="IPR009080">
    <property type="entry name" value="tRNAsynth_Ia_anticodon-bd"/>
</dbReference>
<dbReference type="InterPro" id="IPR033708">
    <property type="entry name" value="Anticodon_Ile_BEm"/>
</dbReference>
<dbReference type="InterPro" id="IPR002301">
    <property type="entry name" value="Ile-tRNA-ligase"/>
</dbReference>
<dbReference type="GO" id="GO:0005524">
    <property type="term" value="F:ATP binding"/>
    <property type="evidence" value="ECO:0007669"/>
    <property type="project" value="UniProtKB-KW"/>
</dbReference>
<dbReference type="InterPro" id="IPR001412">
    <property type="entry name" value="aa-tRNA-synth_I_CS"/>
</dbReference>
<evidence type="ECO:0000256" key="2">
    <source>
        <dbReference type="ARBA" id="ARBA00005594"/>
    </source>
</evidence>
<gene>
    <name evidence="15" type="ORF">BD310DRAFT_946822</name>
</gene>
<dbReference type="InterPro" id="IPR013155">
    <property type="entry name" value="M/V/L/I-tRNA-synth_anticd-bd"/>
</dbReference>
<dbReference type="InterPro" id="IPR014729">
    <property type="entry name" value="Rossmann-like_a/b/a_fold"/>
</dbReference>
<dbReference type="InterPro" id="IPR002300">
    <property type="entry name" value="aa-tRNA-synth_Ia"/>
</dbReference>
<evidence type="ECO:0000256" key="3">
    <source>
        <dbReference type="ARBA" id="ARBA00013165"/>
    </source>
</evidence>
<organism evidence="15 16">
    <name type="scientific">Dichomitus squalens</name>
    <dbReference type="NCBI Taxonomy" id="114155"/>
    <lineage>
        <taxon>Eukaryota</taxon>
        <taxon>Fungi</taxon>
        <taxon>Dikarya</taxon>
        <taxon>Basidiomycota</taxon>
        <taxon>Agaricomycotina</taxon>
        <taxon>Agaricomycetes</taxon>
        <taxon>Polyporales</taxon>
        <taxon>Polyporaceae</taxon>
        <taxon>Dichomitus</taxon>
    </lineage>
</organism>
<protein>
    <recommendedName>
        <fullName evidence="11">Isoleucine--tRNA ligase, mitochondrial</fullName>
        <ecNumber evidence="3">6.1.1.5</ecNumber>
    </recommendedName>
    <alternativeName>
        <fullName evidence="9">Isoleucyl-tRNA synthetase</fullName>
    </alternativeName>
</protein>
<dbReference type="PANTHER" id="PTHR42765">
    <property type="entry name" value="SOLEUCYL-TRNA SYNTHETASE"/>
    <property type="match status" value="1"/>
</dbReference>
<keyword evidence="8 12" id="KW-0030">Aminoacyl-tRNA synthetase</keyword>
<dbReference type="Pfam" id="PF08264">
    <property type="entry name" value="Anticodon_1"/>
    <property type="match status" value="1"/>
</dbReference>
<evidence type="ECO:0000256" key="5">
    <source>
        <dbReference type="ARBA" id="ARBA00022741"/>
    </source>
</evidence>
<dbReference type="Proteomes" id="UP000292082">
    <property type="component" value="Unassembled WGS sequence"/>
</dbReference>
<feature type="domain" description="Aminoacyl-tRNA synthetase class Ia" evidence="13">
    <location>
        <begin position="72"/>
        <end position="755"/>
    </location>
</feature>
<dbReference type="GO" id="GO:0000049">
    <property type="term" value="F:tRNA binding"/>
    <property type="evidence" value="ECO:0007669"/>
    <property type="project" value="InterPro"/>
</dbReference>
<evidence type="ECO:0000259" key="13">
    <source>
        <dbReference type="Pfam" id="PF00133"/>
    </source>
</evidence>
<dbReference type="Gene3D" id="1.10.730.20">
    <property type="match status" value="1"/>
</dbReference>
<dbReference type="PROSITE" id="PS00178">
    <property type="entry name" value="AA_TRNA_LIGASE_I"/>
    <property type="match status" value="1"/>
</dbReference>
<dbReference type="GO" id="GO:0032543">
    <property type="term" value="P:mitochondrial translation"/>
    <property type="evidence" value="ECO:0007669"/>
    <property type="project" value="TreeGrafter"/>
</dbReference>
<comment type="similarity">
    <text evidence="2 12">Belongs to the class-I aminoacyl-tRNA synthetase family.</text>
</comment>
<dbReference type="SUPFAM" id="SSF47323">
    <property type="entry name" value="Anticodon-binding domain of a subclass of class I aminoacyl-tRNA synthetases"/>
    <property type="match status" value="1"/>
</dbReference>
<dbReference type="Gene3D" id="3.40.50.620">
    <property type="entry name" value="HUPs"/>
    <property type="match status" value="2"/>
</dbReference>
<dbReference type="InterPro" id="IPR050081">
    <property type="entry name" value="Ile-tRNA_ligase"/>
</dbReference>
<evidence type="ECO:0000256" key="8">
    <source>
        <dbReference type="ARBA" id="ARBA00023146"/>
    </source>
</evidence>
<dbReference type="STRING" id="114155.A0A4Q9Q1W6"/>